<sequence>MYWCVILMRYWKYLDHNDATLLSQRLARTINHQDERTPFKPPIPQIVFYQSGIGSAQNWYAEFIEGPLGSSLGDKVQEAYAFIAHNFQPGDEIYLFGFSRGAYTARMVAALIGEIGVLDRTDMDWFADLFVAFQKRSKTKDPQERDKLNEYLAKEGARGKRRADSDQDTFSIKCVGVFDTVGSVGLPEELTMQSKATEKVKNTYAFSDRKLGEHIERAYQALALNETRADFICSKFEQTDGGRRKGQVLKQCWFTGSHSDIGGGFEDHDLSDLTLTWMAANIESMLSIDTKYLKGLRAPVAPWGELHPHDPIKGVFMMADRIQRQYPTSTDDITHEYIHSSVMRQKTLLPALRSDVDKNPSLIPPLMPLEEEIRATWPYKPGEHPAKTAVQAAQSLAMSMAHTGLMGEVLQKGEKLLHL</sequence>
<evidence type="ECO:0000313" key="2">
    <source>
        <dbReference type="EMBL" id="TFK57132.1"/>
    </source>
</evidence>
<dbReference type="OrthoDB" id="3057168at2759"/>
<evidence type="ECO:0000259" key="1">
    <source>
        <dbReference type="Pfam" id="PF09994"/>
    </source>
</evidence>
<organism evidence="2 3">
    <name type="scientific">Heliocybe sulcata</name>
    <dbReference type="NCBI Taxonomy" id="5364"/>
    <lineage>
        <taxon>Eukaryota</taxon>
        <taxon>Fungi</taxon>
        <taxon>Dikarya</taxon>
        <taxon>Basidiomycota</taxon>
        <taxon>Agaricomycotina</taxon>
        <taxon>Agaricomycetes</taxon>
        <taxon>Gloeophyllales</taxon>
        <taxon>Gloeophyllaceae</taxon>
        <taxon>Heliocybe</taxon>
    </lineage>
</organism>
<feature type="domain" description="T6SS Phospholipase effector Tle1-like catalytic" evidence="1">
    <location>
        <begin position="25"/>
        <end position="280"/>
    </location>
</feature>
<name>A0A5C3NIC5_9AGAM</name>
<gene>
    <name evidence="2" type="ORF">OE88DRAFT_1690585</name>
</gene>
<dbReference type="STRING" id="5364.A0A5C3NIC5"/>
<dbReference type="SUPFAM" id="SSF53474">
    <property type="entry name" value="alpha/beta-Hydrolases"/>
    <property type="match status" value="1"/>
</dbReference>
<dbReference type="EMBL" id="ML213503">
    <property type="protein sequence ID" value="TFK57132.1"/>
    <property type="molecule type" value="Genomic_DNA"/>
</dbReference>
<dbReference type="InterPro" id="IPR018712">
    <property type="entry name" value="Tle1-like_cat"/>
</dbReference>
<reference evidence="2 3" key="1">
    <citation type="journal article" date="2019" name="Nat. Ecol. Evol.">
        <title>Megaphylogeny resolves global patterns of mushroom evolution.</title>
        <authorList>
            <person name="Varga T."/>
            <person name="Krizsan K."/>
            <person name="Foldi C."/>
            <person name="Dima B."/>
            <person name="Sanchez-Garcia M."/>
            <person name="Sanchez-Ramirez S."/>
            <person name="Szollosi G.J."/>
            <person name="Szarkandi J.G."/>
            <person name="Papp V."/>
            <person name="Albert L."/>
            <person name="Andreopoulos W."/>
            <person name="Angelini C."/>
            <person name="Antonin V."/>
            <person name="Barry K.W."/>
            <person name="Bougher N.L."/>
            <person name="Buchanan P."/>
            <person name="Buyck B."/>
            <person name="Bense V."/>
            <person name="Catcheside P."/>
            <person name="Chovatia M."/>
            <person name="Cooper J."/>
            <person name="Damon W."/>
            <person name="Desjardin D."/>
            <person name="Finy P."/>
            <person name="Geml J."/>
            <person name="Haridas S."/>
            <person name="Hughes K."/>
            <person name="Justo A."/>
            <person name="Karasinski D."/>
            <person name="Kautmanova I."/>
            <person name="Kiss B."/>
            <person name="Kocsube S."/>
            <person name="Kotiranta H."/>
            <person name="LaButti K.M."/>
            <person name="Lechner B.E."/>
            <person name="Liimatainen K."/>
            <person name="Lipzen A."/>
            <person name="Lukacs Z."/>
            <person name="Mihaltcheva S."/>
            <person name="Morgado L.N."/>
            <person name="Niskanen T."/>
            <person name="Noordeloos M.E."/>
            <person name="Ohm R.A."/>
            <person name="Ortiz-Santana B."/>
            <person name="Ovrebo C."/>
            <person name="Racz N."/>
            <person name="Riley R."/>
            <person name="Savchenko A."/>
            <person name="Shiryaev A."/>
            <person name="Soop K."/>
            <person name="Spirin V."/>
            <person name="Szebenyi C."/>
            <person name="Tomsovsky M."/>
            <person name="Tulloss R.E."/>
            <person name="Uehling J."/>
            <person name="Grigoriev I.V."/>
            <person name="Vagvolgyi C."/>
            <person name="Papp T."/>
            <person name="Martin F.M."/>
            <person name="Miettinen O."/>
            <person name="Hibbett D.S."/>
            <person name="Nagy L.G."/>
        </authorList>
    </citation>
    <scope>NUCLEOTIDE SEQUENCE [LARGE SCALE GENOMIC DNA]</scope>
    <source>
        <strain evidence="2 3">OMC1185</strain>
    </source>
</reference>
<dbReference type="PANTHER" id="PTHR33840:SF1">
    <property type="entry name" value="TLE1 PHOSPHOLIPASE DOMAIN-CONTAINING PROTEIN"/>
    <property type="match status" value="1"/>
</dbReference>
<dbReference type="Pfam" id="PF09994">
    <property type="entry name" value="T6SS_Tle1-like_cat"/>
    <property type="match status" value="1"/>
</dbReference>
<proteinExistence type="predicted"/>
<evidence type="ECO:0000313" key="3">
    <source>
        <dbReference type="Proteomes" id="UP000305948"/>
    </source>
</evidence>
<dbReference type="PANTHER" id="PTHR33840">
    <property type="match status" value="1"/>
</dbReference>
<protein>
    <recommendedName>
        <fullName evidence="1">T6SS Phospholipase effector Tle1-like catalytic domain-containing protein</fullName>
    </recommendedName>
</protein>
<dbReference type="InterPro" id="IPR029058">
    <property type="entry name" value="AB_hydrolase_fold"/>
</dbReference>
<dbReference type="Proteomes" id="UP000305948">
    <property type="component" value="Unassembled WGS sequence"/>
</dbReference>
<accession>A0A5C3NIC5</accession>
<keyword evidence="3" id="KW-1185">Reference proteome</keyword>
<dbReference type="AlphaFoldDB" id="A0A5C3NIC5"/>